<keyword evidence="2" id="KW-1133">Transmembrane helix</keyword>
<proteinExistence type="predicted"/>
<dbReference type="GeneID" id="5002493"/>
<dbReference type="HOGENOM" id="CLU_447908_0_0_1"/>
<dbReference type="InterPro" id="IPR027417">
    <property type="entry name" value="P-loop_NTPase"/>
</dbReference>
<organism evidence="3 4">
    <name type="scientific">Ostreococcus lucimarinus (strain CCE9901)</name>
    <dbReference type="NCBI Taxonomy" id="436017"/>
    <lineage>
        <taxon>Eukaryota</taxon>
        <taxon>Viridiplantae</taxon>
        <taxon>Chlorophyta</taxon>
        <taxon>Mamiellophyceae</taxon>
        <taxon>Mamiellales</taxon>
        <taxon>Bathycoccaceae</taxon>
        <taxon>Ostreococcus</taxon>
    </lineage>
</organism>
<dbReference type="KEGG" id="olu:OSTLU_32186"/>
<evidence type="ECO:0000256" key="1">
    <source>
        <dbReference type="SAM" id="MobiDB-lite"/>
    </source>
</evidence>
<name>A4RYY3_OSTLU</name>
<dbReference type="Proteomes" id="UP000001568">
    <property type="component" value="Chromosome 6"/>
</dbReference>
<feature type="transmembrane region" description="Helical" evidence="2">
    <location>
        <begin position="30"/>
        <end position="48"/>
    </location>
</feature>
<evidence type="ECO:0000256" key="2">
    <source>
        <dbReference type="SAM" id="Phobius"/>
    </source>
</evidence>
<dbReference type="Gramene" id="ABO96536">
    <property type="protein sequence ID" value="ABO96536"/>
    <property type="gene ID" value="OSTLU_32186"/>
</dbReference>
<dbReference type="OMA" id="RSELFMY"/>
<dbReference type="STRING" id="436017.A4RYY3"/>
<dbReference type="Gene3D" id="3.40.50.300">
    <property type="entry name" value="P-loop containing nucleotide triphosphate hydrolases"/>
    <property type="match status" value="1"/>
</dbReference>
<dbReference type="AlphaFoldDB" id="A4RYY3"/>
<keyword evidence="2" id="KW-0812">Transmembrane</keyword>
<protein>
    <submittedName>
        <fullName evidence="3">Uncharacterized protein</fullName>
    </submittedName>
</protein>
<reference evidence="3 4" key="1">
    <citation type="journal article" date="2007" name="Proc. Natl. Acad. Sci. U.S.A.">
        <title>The tiny eukaryote Ostreococcus provides genomic insights into the paradox of plankton speciation.</title>
        <authorList>
            <person name="Palenik B."/>
            <person name="Grimwood J."/>
            <person name="Aerts A."/>
            <person name="Rouze P."/>
            <person name="Salamov A."/>
            <person name="Putnam N."/>
            <person name="Dupont C."/>
            <person name="Jorgensen R."/>
            <person name="Derelle E."/>
            <person name="Rombauts S."/>
            <person name="Zhou K."/>
            <person name="Otillar R."/>
            <person name="Merchant S.S."/>
            <person name="Podell S."/>
            <person name="Gaasterland T."/>
            <person name="Napoli C."/>
            <person name="Gendler K."/>
            <person name="Manuell A."/>
            <person name="Tai V."/>
            <person name="Vallon O."/>
            <person name="Piganeau G."/>
            <person name="Jancek S."/>
            <person name="Heijde M."/>
            <person name="Jabbari K."/>
            <person name="Bowler C."/>
            <person name="Lohr M."/>
            <person name="Robbens S."/>
            <person name="Werner G."/>
            <person name="Dubchak I."/>
            <person name="Pazour G.J."/>
            <person name="Ren Q."/>
            <person name="Paulsen I."/>
            <person name="Delwiche C."/>
            <person name="Schmutz J."/>
            <person name="Rokhsar D."/>
            <person name="Van de Peer Y."/>
            <person name="Moreau H."/>
            <person name="Grigoriev I.V."/>
        </authorList>
    </citation>
    <scope>NUCLEOTIDE SEQUENCE [LARGE SCALE GENOMIC DNA]</scope>
    <source>
        <strain evidence="3 4">CCE9901</strain>
    </source>
</reference>
<sequence length="610" mass="67934">MSDGERAGLLADAETPQTTKHNSRWIAKRWRVFAALGAGACLLAMGVATRAARSNEAALGANEDQVKRETIDARLKSVFGISLEDFAALVRDENDVQIAGKELYEKKKQYKRLQQMERAWEKTEAAALTKAREERELDAASAPLSTPQSDLISDSEPVEALVESETPVELESSNKTADAVGEREAPAEESSDGAADSIAVLKHTLEVPVKVLAREDKRHARRKLRRGVEAQLGAIEEYDDNEEIAEESSAILPVYFHTEKSGGTSLVLHTLELVNSDNDDVLGLINRVRSEDVMLDKDLRAKHALCPGSAMFLTTVWKAGTVWEPGHPRPLEDSTRENWEKCRLLSSHTGRELLRRTTELEAELGLSRPKILMGMFRDPAEYEQAAWRSELFMYHDLRAKLGWGKLAQTPLGSALTQEELKDFGADSKFAKIMLEDHCKAGLDKNFQTKKLLEDKWTSMKDNHDAIMALAKERVMELDWVGLTHRFDESACVLAYTLRRQPLSTSDSNYDRGSLLPATLRANHPHSGDHSEGAMDPGLKAKLYECNDLDAAVFKLAETRFEAKKTEMMETLQRAISASEQLRPIRGGGEHQMLDPKPYIDCMHQAGMGAA</sequence>
<dbReference type="RefSeq" id="XP_001418243.1">
    <property type="nucleotide sequence ID" value="XM_001418206.1"/>
</dbReference>
<dbReference type="EMBL" id="CP000586">
    <property type="protein sequence ID" value="ABO96536.1"/>
    <property type="molecule type" value="Genomic_DNA"/>
</dbReference>
<dbReference type="OrthoDB" id="10476063at2759"/>
<feature type="region of interest" description="Disordered" evidence="1">
    <location>
        <begin position="131"/>
        <end position="194"/>
    </location>
</feature>
<evidence type="ECO:0000313" key="3">
    <source>
        <dbReference type="EMBL" id="ABO96536.1"/>
    </source>
</evidence>
<accession>A4RYY3</accession>
<gene>
    <name evidence="3" type="ORF">OSTLU_32186</name>
</gene>
<keyword evidence="4" id="KW-1185">Reference proteome</keyword>
<feature type="compositionally biased region" description="Polar residues" evidence="1">
    <location>
        <begin position="143"/>
        <end position="152"/>
    </location>
</feature>
<keyword evidence="2" id="KW-0472">Membrane</keyword>
<evidence type="ECO:0000313" key="4">
    <source>
        <dbReference type="Proteomes" id="UP000001568"/>
    </source>
</evidence>